<dbReference type="AlphaFoldDB" id="A0A6J7LDD9"/>
<evidence type="ECO:0000313" key="5">
    <source>
        <dbReference type="EMBL" id="CAB4965072.1"/>
    </source>
</evidence>
<dbReference type="Pfam" id="PF07729">
    <property type="entry name" value="FCD"/>
    <property type="match status" value="1"/>
</dbReference>
<dbReference type="InterPro" id="IPR036388">
    <property type="entry name" value="WH-like_DNA-bd_sf"/>
</dbReference>
<evidence type="ECO:0000256" key="1">
    <source>
        <dbReference type="ARBA" id="ARBA00023015"/>
    </source>
</evidence>
<dbReference type="Pfam" id="PF00392">
    <property type="entry name" value="GntR"/>
    <property type="match status" value="1"/>
</dbReference>
<dbReference type="GO" id="GO:0003677">
    <property type="term" value="F:DNA binding"/>
    <property type="evidence" value="ECO:0007669"/>
    <property type="project" value="UniProtKB-KW"/>
</dbReference>
<keyword evidence="1" id="KW-0805">Transcription regulation</keyword>
<accession>A0A6J7LDD9</accession>
<dbReference type="SUPFAM" id="SSF46785">
    <property type="entry name" value="Winged helix' DNA-binding domain"/>
    <property type="match status" value="1"/>
</dbReference>
<dbReference type="InterPro" id="IPR000524">
    <property type="entry name" value="Tscrpt_reg_HTH_GntR"/>
</dbReference>
<dbReference type="Gene3D" id="1.10.10.10">
    <property type="entry name" value="Winged helix-like DNA-binding domain superfamily/Winged helix DNA-binding domain"/>
    <property type="match status" value="1"/>
</dbReference>
<dbReference type="SUPFAM" id="SSF48008">
    <property type="entry name" value="GntR ligand-binding domain-like"/>
    <property type="match status" value="1"/>
</dbReference>
<dbReference type="SMART" id="SM00345">
    <property type="entry name" value="HTH_GNTR"/>
    <property type="match status" value="1"/>
</dbReference>
<sequence length="223" mass="24927">MFTEAPISTGLLEDRVVLHLRAQILEGQLPDGARLRDEVLARELGVSRGPIRDALKVLAQEGLVEVIPRRGVYVRWVPSEDLREVVMIREGIEQVALRLAMSREHEGLCRALQAEVDKMHLAVQGSDWEAILRVESGFHDAFYKFSGSRRLMQMWAHLRPTVIASFRNDRGYHLSIDAVPVAHQQLLDEILSGDQARAVAELRAHMYPSSDRLGPTAAGPTAP</sequence>
<dbReference type="PROSITE" id="PS50949">
    <property type="entry name" value="HTH_GNTR"/>
    <property type="match status" value="1"/>
</dbReference>
<dbReference type="GO" id="GO:0003700">
    <property type="term" value="F:DNA-binding transcription factor activity"/>
    <property type="evidence" value="ECO:0007669"/>
    <property type="project" value="InterPro"/>
</dbReference>
<dbReference type="SMART" id="SM00895">
    <property type="entry name" value="FCD"/>
    <property type="match status" value="1"/>
</dbReference>
<reference evidence="5" key="1">
    <citation type="submission" date="2020-05" db="EMBL/GenBank/DDBJ databases">
        <authorList>
            <person name="Chiriac C."/>
            <person name="Salcher M."/>
            <person name="Ghai R."/>
            <person name="Kavagutti S V."/>
        </authorList>
    </citation>
    <scope>NUCLEOTIDE SEQUENCE</scope>
</reference>
<dbReference type="EMBL" id="CAFBNE010000106">
    <property type="protein sequence ID" value="CAB4965072.1"/>
    <property type="molecule type" value="Genomic_DNA"/>
</dbReference>
<gene>
    <name evidence="5" type="ORF">UFOPK3772_02602</name>
</gene>
<evidence type="ECO:0000256" key="3">
    <source>
        <dbReference type="ARBA" id="ARBA00023163"/>
    </source>
</evidence>
<protein>
    <submittedName>
        <fullName evidence="5">Unannotated protein</fullName>
    </submittedName>
</protein>
<dbReference type="Gene3D" id="1.20.120.530">
    <property type="entry name" value="GntR ligand-binding domain-like"/>
    <property type="match status" value="1"/>
</dbReference>
<dbReference type="PANTHER" id="PTHR43537">
    <property type="entry name" value="TRANSCRIPTIONAL REGULATOR, GNTR FAMILY"/>
    <property type="match status" value="1"/>
</dbReference>
<name>A0A6J7LDD9_9ZZZZ</name>
<dbReference type="CDD" id="cd07377">
    <property type="entry name" value="WHTH_GntR"/>
    <property type="match status" value="1"/>
</dbReference>
<keyword evidence="2" id="KW-0238">DNA-binding</keyword>
<keyword evidence="3" id="KW-0804">Transcription</keyword>
<evidence type="ECO:0000256" key="2">
    <source>
        <dbReference type="ARBA" id="ARBA00023125"/>
    </source>
</evidence>
<dbReference type="InterPro" id="IPR011711">
    <property type="entry name" value="GntR_C"/>
</dbReference>
<dbReference type="PANTHER" id="PTHR43537:SF24">
    <property type="entry name" value="GLUCONATE OPERON TRANSCRIPTIONAL REPRESSOR"/>
    <property type="match status" value="1"/>
</dbReference>
<dbReference type="InterPro" id="IPR036390">
    <property type="entry name" value="WH_DNA-bd_sf"/>
</dbReference>
<dbReference type="InterPro" id="IPR008920">
    <property type="entry name" value="TF_FadR/GntR_C"/>
</dbReference>
<feature type="domain" description="HTH gntR-type" evidence="4">
    <location>
        <begin position="10"/>
        <end position="77"/>
    </location>
</feature>
<organism evidence="5">
    <name type="scientific">freshwater metagenome</name>
    <dbReference type="NCBI Taxonomy" id="449393"/>
    <lineage>
        <taxon>unclassified sequences</taxon>
        <taxon>metagenomes</taxon>
        <taxon>ecological metagenomes</taxon>
    </lineage>
</organism>
<proteinExistence type="predicted"/>
<evidence type="ECO:0000259" key="4">
    <source>
        <dbReference type="PROSITE" id="PS50949"/>
    </source>
</evidence>